<accession>A0A5S6QGP0</accession>
<proteinExistence type="predicted"/>
<dbReference type="GO" id="GO:0051287">
    <property type="term" value="F:NAD binding"/>
    <property type="evidence" value="ECO:0007669"/>
    <property type="project" value="InterPro"/>
</dbReference>
<dbReference type="WBParaSite" id="TMUE_2000006300.1">
    <property type="protein sequence ID" value="TMUE_2000006300.1"/>
    <property type="gene ID" value="WBGene00299547"/>
</dbReference>
<evidence type="ECO:0000313" key="2">
    <source>
        <dbReference type="Proteomes" id="UP000046395"/>
    </source>
</evidence>
<keyword evidence="2" id="KW-1185">Reference proteome</keyword>
<evidence type="ECO:0000313" key="3">
    <source>
        <dbReference type="WBParaSite" id="TMUE_2000006300.1"/>
    </source>
</evidence>
<evidence type="ECO:0000259" key="1">
    <source>
        <dbReference type="Pfam" id="PF01210"/>
    </source>
</evidence>
<dbReference type="Gene3D" id="3.40.50.720">
    <property type="entry name" value="NAD(P)-binding Rossmann-like Domain"/>
    <property type="match status" value="1"/>
</dbReference>
<dbReference type="AlphaFoldDB" id="A0A5S6QGP0"/>
<dbReference type="InterPro" id="IPR011128">
    <property type="entry name" value="G3P_DH_NAD-dep_N"/>
</dbReference>
<organism evidence="2 3">
    <name type="scientific">Trichuris muris</name>
    <name type="common">Mouse whipworm</name>
    <dbReference type="NCBI Taxonomy" id="70415"/>
    <lineage>
        <taxon>Eukaryota</taxon>
        <taxon>Metazoa</taxon>
        <taxon>Ecdysozoa</taxon>
        <taxon>Nematoda</taxon>
        <taxon>Enoplea</taxon>
        <taxon>Dorylaimia</taxon>
        <taxon>Trichinellida</taxon>
        <taxon>Trichuridae</taxon>
        <taxon>Trichuris</taxon>
    </lineage>
</organism>
<dbReference type="Proteomes" id="UP000046395">
    <property type="component" value="Unassembled WGS sequence"/>
</dbReference>
<dbReference type="Pfam" id="PF01210">
    <property type="entry name" value="NAD_Gly3P_dh_N"/>
    <property type="match status" value="1"/>
</dbReference>
<sequence>MLDMRWASLFLRVNVQRMQWVDFLNKLKVPQQFFSNTSHSMIGCVKPDAIAISTVKGVELADDPGILTLSTVISRILHVQVAALMGANLALDPFA</sequence>
<dbReference type="GO" id="GO:0016616">
    <property type="term" value="F:oxidoreductase activity, acting on the CH-OH group of donors, NAD or NADP as acceptor"/>
    <property type="evidence" value="ECO:0007669"/>
    <property type="project" value="InterPro"/>
</dbReference>
<reference evidence="3" key="1">
    <citation type="submission" date="2019-12" db="UniProtKB">
        <authorList>
            <consortium name="WormBaseParasite"/>
        </authorList>
    </citation>
    <scope>IDENTIFICATION</scope>
</reference>
<feature type="domain" description="Glycerol-3-phosphate dehydrogenase NAD-dependent N-terminal" evidence="1">
    <location>
        <begin position="28"/>
        <end position="90"/>
    </location>
</feature>
<protein>
    <submittedName>
        <fullName evidence="3">NAD_Gly3P_dh_N domain-containing protein</fullName>
    </submittedName>
</protein>
<dbReference type="GO" id="GO:0046168">
    <property type="term" value="P:glycerol-3-phosphate catabolic process"/>
    <property type="evidence" value="ECO:0007669"/>
    <property type="project" value="InterPro"/>
</dbReference>
<name>A0A5S6QGP0_TRIMR</name>
<dbReference type="STRING" id="70415.A0A5S6QGP0"/>